<evidence type="ECO:0000259" key="4">
    <source>
        <dbReference type="PROSITE" id="PS50011"/>
    </source>
</evidence>
<dbReference type="Proteomes" id="UP001321749">
    <property type="component" value="Unassembled WGS sequence"/>
</dbReference>
<reference evidence="5" key="2">
    <citation type="submission" date="2023-06" db="EMBL/GenBank/DDBJ databases">
        <authorList>
            <consortium name="Lawrence Berkeley National Laboratory"/>
            <person name="Mondo S.J."/>
            <person name="Hensen N."/>
            <person name="Bonometti L."/>
            <person name="Westerberg I."/>
            <person name="Brannstrom I.O."/>
            <person name="Guillou S."/>
            <person name="Cros-Aarteil S."/>
            <person name="Calhoun S."/>
            <person name="Haridas S."/>
            <person name="Kuo A."/>
            <person name="Pangilinan J."/>
            <person name="Riley R."/>
            <person name="Labutti K."/>
            <person name="Andreopoulos B."/>
            <person name="Lipzen A."/>
            <person name="Chen C."/>
            <person name="Yanf M."/>
            <person name="Daum C."/>
            <person name="Ng V."/>
            <person name="Clum A."/>
            <person name="Steindorff A."/>
            <person name="Ohm R."/>
            <person name="Martin F."/>
            <person name="Silar P."/>
            <person name="Natvig D."/>
            <person name="Lalanne C."/>
            <person name="Gautier V."/>
            <person name="Ament-Velasquez S.L."/>
            <person name="Kruys A."/>
            <person name="Hutchinson M.I."/>
            <person name="Powell A.J."/>
            <person name="Barry K."/>
            <person name="Miller A.N."/>
            <person name="Grigoriev I.V."/>
            <person name="Debuchy R."/>
            <person name="Gladieux P."/>
            <person name="Thoren M.H."/>
            <person name="Johannesson H."/>
        </authorList>
    </citation>
    <scope>NUCLEOTIDE SEQUENCE</scope>
    <source>
        <strain evidence="5">PSN324</strain>
    </source>
</reference>
<accession>A0AAV9H974</accession>
<evidence type="ECO:0000256" key="2">
    <source>
        <dbReference type="ARBA" id="ARBA00022741"/>
    </source>
</evidence>
<dbReference type="GO" id="GO:0004672">
    <property type="term" value="F:protein kinase activity"/>
    <property type="evidence" value="ECO:0007669"/>
    <property type="project" value="InterPro"/>
</dbReference>
<feature type="domain" description="Protein kinase" evidence="4">
    <location>
        <begin position="250"/>
        <end position="535"/>
    </location>
</feature>
<comment type="caution">
    <text evidence="5">The sequence shown here is derived from an EMBL/GenBank/DDBJ whole genome shotgun (WGS) entry which is preliminary data.</text>
</comment>
<protein>
    <submittedName>
        <fullName evidence="5">Serine threonine protein kinase</fullName>
    </submittedName>
</protein>
<dbReference type="Pfam" id="PF00069">
    <property type="entry name" value="Pkinase"/>
    <property type="match status" value="1"/>
</dbReference>
<proteinExistence type="inferred from homology"/>
<dbReference type="InterPro" id="IPR051931">
    <property type="entry name" value="PAK3-like"/>
</dbReference>
<dbReference type="InterPro" id="IPR000719">
    <property type="entry name" value="Prot_kinase_dom"/>
</dbReference>
<sequence length="573" mass="63953">MASPWLDSDSADTFSNVTTESATSGNISLKPVQFASFLPGNAAAVHLLETVQASSGPNSSPACLISDEDTIAYLLSLPPLSGFLDREEALAAANGRWRIGAGPSQRLIEKGVACAKIDIRLCPSGNTPGAKKARESIKSAHALLFFHAESGALVLRNVCSKPIVYQNGDADGEDLIIHGGVKGRDSCVLFREINCLQFGDYHFVVKFSLDPLDHNRFREQRDAILSLNNSRPSRHLALVPTEDHLRCWDIRIHHLLSHGLHGSQIYCGVQLHSGKPAAIKKMRYKRDSHNRIRNELRVASLLAESSAGVHGLLASWCEHGESPPCRLEKCETSSDHEDVYYSMPLAEYDFESMPWAQLDFVERLSYFHQTLKGLITLHQKEIFHGRIQPRSLLIMPETPSGQLEAPVAETRNHHLPTKAVISPAVTAQPYGKPVHPECWIAPEVYTSTAEFPCTYKTDIWALAASWLPAFVVVPSKVRINPKTYRVMVKTVEDQLEKRKISAAFRTLLLQMLAWDPSDRPTAEDALAHDAWTPLLMERELRGERVRRERNRRIQDARLGSVKKVRILSPEVED</sequence>
<evidence type="ECO:0000256" key="3">
    <source>
        <dbReference type="ARBA" id="ARBA00022840"/>
    </source>
</evidence>
<comment type="similarity">
    <text evidence="1">Belongs to the protein kinase superfamily. STE Ser/Thr protein kinase family. STE20 subfamily.</text>
</comment>
<name>A0AAV9H974_9PEZI</name>
<dbReference type="GO" id="GO:0005524">
    <property type="term" value="F:ATP binding"/>
    <property type="evidence" value="ECO:0007669"/>
    <property type="project" value="UniProtKB-KW"/>
</dbReference>
<gene>
    <name evidence="5" type="ORF">QBC42DRAFT_342258</name>
</gene>
<keyword evidence="3" id="KW-0067">ATP-binding</keyword>
<evidence type="ECO:0000256" key="1">
    <source>
        <dbReference type="ARBA" id="ARBA00008874"/>
    </source>
</evidence>
<dbReference type="SUPFAM" id="SSF56112">
    <property type="entry name" value="Protein kinase-like (PK-like)"/>
    <property type="match status" value="1"/>
</dbReference>
<organism evidence="5 6">
    <name type="scientific">Cladorrhinum samala</name>
    <dbReference type="NCBI Taxonomy" id="585594"/>
    <lineage>
        <taxon>Eukaryota</taxon>
        <taxon>Fungi</taxon>
        <taxon>Dikarya</taxon>
        <taxon>Ascomycota</taxon>
        <taxon>Pezizomycotina</taxon>
        <taxon>Sordariomycetes</taxon>
        <taxon>Sordariomycetidae</taxon>
        <taxon>Sordariales</taxon>
        <taxon>Podosporaceae</taxon>
        <taxon>Cladorrhinum</taxon>
    </lineage>
</organism>
<keyword evidence="2" id="KW-0547">Nucleotide-binding</keyword>
<dbReference type="EMBL" id="MU865185">
    <property type="protein sequence ID" value="KAK4456630.1"/>
    <property type="molecule type" value="Genomic_DNA"/>
</dbReference>
<keyword evidence="6" id="KW-1185">Reference proteome</keyword>
<dbReference type="InterPro" id="IPR011009">
    <property type="entry name" value="Kinase-like_dom_sf"/>
</dbReference>
<evidence type="ECO:0000313" key="5">
    <source>
        <dbReference type="EMBL" id="KAK4456630.1"/>
    </source>
</evidence>
<dbReference type="AlphaFoldDB" id="A0AAV9H974"/>
<keyword evidence="5" id="KW-0418">Kinase</keyword>
<dbReference type="Gene3D" id="1.10.510.10">
    <property type="entry name" value="Transferase(Phosphotransferase) domain 1"/>
    <property type="match status" value="1"/>
</dbReference>
<evidence type="ECO:0000313" key="6">
    <source>
        <dbReference type="Proteomes" id="UP001321749"/>
    </source>
</evidence>
<dbReference type="PROSITE" id="PS50011">
    <property type="entry name" value="PROTEIN_KINASE_DOM"/>
    <property type="match status" value="1"/>
</dbReference>
<keyword evidence="5" id="KW-0808">Transferase</keyword>
<reference evidence="5" key="1">
    <citation type="journal article" date="2023" name="Mol. Phylogenet. Evol.">
        <title>Genome-scale phylogeny and comparative genomics of the fungal order Sordariales.</title>
        <authorList>
            <person name="Hensen N."/>
            <person name="Bonometti L."/>
            <person name="Westerberg I."/>
            <person name="Brannstrom I.O."/>
            <person name="Guillou S."/>
            <person name="Cros-Aarteil S."/>
            <person name="Calhoun S."/>
            <person name="Haridas S."/>
            <person name="Kuo A."/>
            <person name="Mondo S."/>
            <person name="Pangilinan J."/>
            <person name="Riley R."/>
            <person name="LaButti K."/>
            <person name="Andreopoulos B."/>
            <person name="Lipzen A."/>
            <person name="Chen C."/>
            <person name="Yan M."/>
            <person name="Daum C."/>
            <person name="Ng V."/>
            <person name="Clum A."/>
            <person name="Steindorff A."/>
            <person name="Ohm R.A."/>
            <person name="Martin F."/>
            <person name="Silar P."/>
            <person name="Natvig D.O."/>
            <person name="Lalanne C."/>
            <person name="Gautier V."/>
            <person name="Ament-Velasquez S.L."/>
            <person name="Kruys A."/>
            <person name="Hutchinson M.I."/>
            <person name="Powell A.J."/>
            <person name="Barry K."/>
            <person name="Miller A.N."/>
            <person name="Grigoriev I.V."/>
            <person name="Debuchy R."/>
            <person name="Gladieux P."/>
            <person name="Hiltunen Thoren M."/>
            <person name="Johannesson H."/>
        </authorList>
    </citation>
    <scope>NUCLEOTIDE SEQUENCE</scope>
    <source>
        <strain evidence="5">PSN324</strain>
    </source>
</reference>
<dbReference type="PANTHER" id="PTHR45832">
    <property type="entry name" value="SERINE/THREONINE-PROTEIN KINASE SAMKA-RELATED-RELATED"/>
    <property type="match status" value="1"/>
</dbReference>
<dbReference type="SMART" id="SM00220">
    <property type="entry name" value="S_TKc"/>
    <property type="match status" value="1"/>
</dbReference>
<dbReference type="PANTHER" id="PTHR45832:SF22">
    <property type="entry name" value="SERINE_THREONINE-PROTEIN KINASE SAMKA-RELATED"/>
    <property type="match status" value="1"/>
</dbReference>